<dbReference type="Gene3D" id="3.40.50.2300">
    <property type="match status" value="1"/>
</dbReference>
<dbReference type="AlphaFoldDB" id="A0A1H6GSX3"/>
<gene>
    <name evidence="3" type="ORF">SAMN04244559_00336</name>
</gene>
<evidence type="ECO:0000313" key="4">
    <source>
        <dbReference type="Proteomes" id="UP000182983"/>
    </source>
</evidence>
<evidence type="ECO:0000313" key="3">
    <source>
        <dbReference type="EMBL" id="SEH25902.1"/>
    </source>
</evidence>
<feature type="domain" description="Response regulatory" evidence="2">
    <location>
        <begin position="142"/>
        <end position="260"/>
    </location>
</feature>
<dbReference type="Gene3D" id="1.20.120.160">
    <property type="entry name" value="HPT domain"/>
    <property type="match status" value="1"/>
</dbReference>
<dbReference type="InterPro" id="IPR011006">
    <property type="entry name" value="CheY-like_superfamily"/>
</dbReference>
<comment type="caution">
    <text evidence="1">Lacks conserved residue(s) required for the propagation of feature annotation.</text>
</comment>
<reference evidence="4" key="1">
    <citation type="submission" date="2016-10" db="EMBL/GenBank/DDBJ databases">
        <authorList>
            <person name="Varghese N."/>
            <person name="Submissions S."/>
        </authorList>
    </citation>
    <scope>NUCLEOTIDE SEQUENCE [LARGE SCALE GENOMIC DNA]</scope>
    <source>
        <strain evidence="4">DSM 13234</strain>
    </source>
</reference>
<dbReference type="SUPFAM" id="SSF47226">
    <property type="entry name" value="Histidine-containing phosphotransfer domain, HPT domain"/>
    <property type="match status" value="1"/>
</dbReference>
<name>A0A1H6GSX3_MAGFU</name>
<dbReference type="InterPro" id="IPR001789">
    <property type="entry name" value="Sig_transdc_resp-reg_receiver"/>
</dbReference>
<dbReference type="InterPro" id="IPR036641">
    <property type="entry name" value="HPT_dom_sf"/>
</dbReference>
<proteinExistence type="predicted"/>
<evidence type="ECO:0000256" key="1">
    <source>
        <dbReference type="PROSITE-ProRule" id="PRU00169"/>
    </source>
</evidence>
<evidence type="ECO:0000259" key="2">
    <source>
        <dbReference type="PROSITE" id="PS50110"/>
    </source>
</evidence>
<sequence>MSTFTGADNENELRVINEFLDELRDTASQLQVLLGNLRSRSVPLTEGLATLKREASNLRSHAHGLNLPMIKLVTHRLDEYVGELKGLGDSEIDEIQVFIDRIEKLADGEAVDEADAPAVVRALPAKRSSDVDFGKIEKKNVEILLVLPEKAMARIVERELANCGYRTSVVRDAFAAVETVVRTRPDMVLAAMELGLLTGTDLGCALAAMPATESIPYAVLTSYEWGSPKLKGLPPRAALVRKGPQFSDDLAETLARFDIT</sequence>
<dbReference type="EMBL" id="FNWO01000001">
    <property type="protein sequence ID" value="SEH25902.1"/>
    <property type="molecule type" value="Genomic_DNA"/>
</dbReference>
<organism evidence="3 4">
    <name type="scientific">Magnetospirillum fulvum</name>
    <name type="common">Rhodospirillum fulvum</name>
    <dbReference type="NCBI Taxonomy" id="1082"/>
    <lineage>
        <taxon>Bacteria</taxon>
        <taxon>Pseudomonadati</taxon>
        <taxon>Pseudomonadota</taxon>
        <taxon>Alphaproteobacteria</taxon>
        <taxon>Rhodospirillales</taxon>
        <taxon>Rhodospirillaceae</taxon>
        <taxon>Magnetospirillum</taxon>
    </lineage>
</organism>
<dbReference type="GO" id="GO:0000160">
    <property type="term" value="P:phosphorelay signal transduction system"/>
    <property type="evidence" value="ECO:0007669"/>
    <property type="project" value="InterPro"/>
</dbReference>
<dbReference type="OrthoDB" id="8439620at2"/>
<protein>
    <recommendedName>
        <fullName evidence="2">Response regulatory domain-containing protein</fullName>
    </recommendedName>
</protein>
<dbReference type="SUPFAM" id="SSF52172">
    <property type="entry name" value="CheY-like"/>
    <property type="match status" value="1"/>
</dbReference>
<accession>A0A1H6GSX3</accession>
<dbReference type="RefSeq" id="WP_074764849.1">
    <property type="nucleotide sequence ID" value="NZ_FNWO01000001.1"/>
</dbReference>
<keyword evidence="4" id="KW-1185">Reference proteome</keyword>
<dbReference type="PROSITE" id="PS50110">
    <property type="entry name" value="RESPONSE_REGULATORY"/>
    <property type="match status" value="1"/>
</dbReference>
<dbReference type="Proteomes" id="UP000182983">
    <property type="component" value="Unassembled WGS sequence"/>
</dbReference>